<evidence type="ECO:0000256" key="8">
    <source>
        <dbReference type="ARBA" id="ARBA00023170"/>
    </source>
</evidence>
<evidence type="ECO:0000313" key="11">
    <source>
        <dbReference type="RefSeq" id="XP_013164452.1"/>
    </source>
</evidence>
<feature type="transmembrane region" description="Helical" evidence="10">
    <location>
        <begin position="68"/>
        <end position="89"/>
    </location>
</feature>
<comment type="caution">
    <text evidence="10">Lacks conserved residue(s) required for the propagation of feature annotation.</text>
</comment>
<protein>
    <recommendedName>
        <fullName evidence="10">Odorant receptor</fullName>
    </recommendedName>
</protein>
<keyword evidence="6 10" id="KW-1133">Transmembrane helix</keyword>
<dbReference type="Proteomes" id="UP000694872">
    <property type="component" value="Unplaced"/>
</dbReference>
<comment type="similarity">
    <text evidence="10">Belongs to the insect chemoreceptor superfamily. Heteromeric odorant receptor channel (TC 1.A.69) family.</text>
</comment>
<dbReference type="GO" id="GO:0005549">
    <property type="term" value="F:odorant binding"/>
    <property type="evidence" value="ECO:0007669"/>
    <property type="project" value="InterPro"/>
</dbReference>
<evidence type="ECO:0000256" key="4">
    <source>
        <dbReference type="ARBA" id="ARBA00022692"/>
    </source>
</evidence>
<keyword evidence="9 10" id="KW-0807">Transducer</keyword>
<evidence type="ECO:0000256" key="9">
    <source>
        <dbReference type="ARBA" id="ARBA00023224"/>
    </source>
</evidence>
<feature type="transmembrane region" description="Helical" evidence="10">
    <location>
        <begin position="31"/>
        <end position="56"/>
    </location>
</feature>
<evidence type="ECO:0000256" key="5">
    <source>
        <dbReference type="ARBA" id="ARBA00022725"/>
    </source>
</evidence>
<feature type="transmembrane region" description="Helical" evidence="10">
    <location>
        <begin position="185"/>
        <end position="205"/>
    </location>
</feature>
<comment type="subcellular location">
    <subcellularLocation>
        <location evidence="1 10">Cell membrane</location>
        <topology evidence="1 10">Multi-pass membrane protein</topology>
    </subcellularLocation>
</comment>
<evidence type="ECO:0000256" key="6">
    <source>
        <dbReference type="ARBA" id="ARBA00022989"/>
    </source>
</evidence>
<dbReference type="GO" id="GO:0004984">
    <property type="term" value="F:olfactory receptor activity"/>
    <property type="evidence" value="ECO:0007669"/>
    <property type="project" value="InterPro"/>
</dbReference>
<keyword evidence="4 10" id="KW-0812">Transmembrane</keyword>
<evidence type="ECO:0000256" key="3">
    <source>
        <dbReference type="ARBA" id="ARBA00022606"/>
    </source>
</evidence>
<sequence length="394" mass="46008">MEIDFNKMFNIMIFAMRVNRSHPDIARDRKWALQFICVHGIFFIMFCALVYSIIFYDIKSKDFTQACSNGAICIVFIVVTFKYCVMLYYQNLFKDMIQIMKNDYKLSTELPLEEQQIVLHFALKGKGVMKLWLIISICTACLFPVKAIVLMIYYKMIGDFKFVLLYDLTYPAGLEEHKNELGTFAFLYIAFFFYDFYSMLMYIAFAPLGPIFMLHVCGQLELVKNRVLMIYHNNSFDNEKVLNNLKDVIVHLQKIYSFVDGLKSSLKVLYEMTLKATILILPITFFLVIQSFKNGEVSLEFITIIIGAITLSGIPCYYSDLLMETGESVRLAIYSSKWEMYWDRRVRSLLLIALVRTERPVAIRSMFRPLCLDALTDVFHQSYAIFNLMNAAWN</sequence>
<dbReference type="Pfam" id="PF02949">
    <property type="entry name" value="7tm_6"/>
    <property type="match status" value="1"/>
</dbReference>
<dbReference type="GO" id="GO:0005886">
    <property type="term" value="C:plasma membrane"/>
    <property type="evidence" value="ECO:0007669"/>
    <property type="project" value="UniProtKB-SubCell"/>
</dbReference>
<feature type="transmembrane region" description="Helical" evidence="10">
    <location>
        <begin position="272"/>
        <end position="292"/>
    </location>
</feature>
<dbReference type="PANTHER" id="PTHR21137">
    <property type="entry name" value="ODORANT RECEPTOR"/>
    <property type="match status" value="1"/>
</dbReference>
<evidence type="ECO:0000256" key="2">
    <source>
        <dbReference type="ARBA" id="ARBA00022475"/>
    </source>
</evidence>
<keyword evidence="8 10" id="KW-0675">Receptor</keyword>
<organism evidence="11">
    <name type="scientific">Papilio xuthus</name>
    <name type="common">Asian swallowtail butterfly</name>
    <dbReference type="NCBI Taxonomy" id="66420"/>
    <lineage>
        <taxon>Eukaryota</taxon>
        <taxon>Metazoa</taxon>
        <taxon>Ecdysozoa</taxon>
        <taxon>Arthropoda</taxon>
        <taxon>Hexapoda</taxon>
        <taxon>Insecta</taxon>
        <taxon>Pterygota</taxon>
        <taxon>Neoptera</taxon>
        <taxon>Endopterygota</taxon>
        <taxon>Lepidoptera</taxon>
        <taxon>Glossata</taxon>
        <taxon>Ditrysia</taxon>
        <taxon>Papilionoidea</taxon>
        <taxon>Papilionidae</taxon>
        <taxon>Papilioninae</taxon>
        <taxon>Papilio</taxon>
    </lineage>
</organism>
<evidence type="ECO:0000256" key="7">
    <source>
        <dbReference type="ARBA" id="ARBA00023136"/>
    </source>
</evidence>
<dbReference type="AlphaFoldDB" id="A0AAJ6Z302"/>
<feature type="transmembrane region" description="Helical" evidence="10">
    <location>
        <begin position="131"/>
        <end position="154"/>
    </location>
</feature>
<gene>
    <name evidence="11" type="primary">LOC106115570</name>
</gene>
<name>A0AAJ6Z302_PAPXU</name>
<dbReference type="KEGG" id="pxu:106115570"/>
<dbReference type="InterPro" id="IPR004117">
    <property type="entry name" value="7tm6_olfct_rcpt"/>
</dbReference>
<keyword evidence="7 10" id="KW-0472">Membrane</keyword>
<keyword evidence="5 10" id="KW-0552">Olfaction</keyword>
<evidence type="ECO:0000256" key="10">
    <source>
        <dbReference type="RuleBase" id="RU351113"/>
    </source>
</evidence>
<keyword evidence="2" id="KW-1003">Cell membrane</keyword>
<proteinExistence type="inferred from homology"/>
<accession>A0AAJ6Z302</accession>
<feature type="transmembrane region" description="Helical" evidence="10">
    <location>
        <begin position="298"/>
        <end position="318"/>
    </location>
</feature>
<dbReference type="GeneID" id="106115570"/>
<dbReference type="RefSeq" id="XP_013164452.1">
    <property type="nucleotide sequence ID" value="XM_013308998.1"/>
</dbReference>
<dbReference type="PANTHER" id="PTHR21137:SF35">
    <property type="entry name" value="ODORANT RECEPTOR 19A-RELATED"/>
    <property type="match status" value="1"/>
</dbReference>
<evidence type="ECO:0000256" key="1">
    <source>
        <dbReference type="ARBA" id="ARBA00004651"/>
    </source>
</evidence>
<reference evidence="11" key="1">
    <citation type="submission" date="2025-08" db="UniProtKB">
        <authorList>
            <consortium name="RefSeq"/>
        </authorList>
    </citation>
    <scope>IDENTIFICATION</scope>
</reference>
<keyword evidence="3 10" id="KW-0716">Sensory transduction</keyword>
<dbReference type="GO" id="GO:0007165">
    <property type="term" value="P:signal transduction"/>
    <property type="evidence" value="ECO:0007669"/>
    <property type="project" value="UniProtKB-KW"/>
</dbReference>